<name>A0A177TG72_9BASI</name>
<feature type="compositionally biased region" description="Polar residues" evidence="1">
    <location>
        <begin position="363"/>
        <end position="373"/>
    </location>
</feature>
<proteinExistence type="predicted"/>
<feature type="region of interest" description="Disordered" evidence="1">
    <location>
        <begin position="317"/>
        <end position="390"/>
    </location>
</feature>
<organism evidence="2 3">
    <name type="scientific">Tilletia indica</name>
    <dbReference type="NCBI Taxonomy" id="43049"/>
    <lineage>
        <taxon>Eukaryota</taxon>
        <taxon>Fungi</taxon>
        <taxon>Dikarya</taxon>
        <taxon>Basidiomycota</taxon>
        <taxon>Ustilaginomycotina</taxon>
        <taxon>Exobasidiomycetes</taxon>
        <taxon>Tilletiales</taxon>
        <taxon>Tilletiaceae</taxon>
        <taxon>Tilletia</taxon>
    </lineage>
</organism>
<comment type="caution">
    <text evidence="2">The sequence shown here is derived from an EMBL/GenBank/DDBJ whole genome shotgun (WGS) entry which is preliminary data.</text>
</comment>
<dbReference type="EMBL" id="LWDF02000517">
    <property type="protein sequence ID" value="KAE8245331.1"/>
    <property type="molecule type" value="Genomic_DNA"/>
</dbReference>
<accession>A0A177TG72</accession>
<sequence length="642" mass="70767">MSLCVFECYHAGMYPQSLNVVIPAVGSYCGENRSTCRCSAAPAQITLWADFKMSESGARIPIALDAEHVALFHQFQQFQQYMRTQVNIPNAGSPATAAGLAAIWDQPTTSPSVASSAAPLARQEQMASRTSQVAGGHATSASSSVSSLSSAGRQIVPDLSRSVLLAKEQRQQAGVPPKGQVGKMIKLYQDEVIFLPERLIHQDVNLKDPKMMKLLSERGCKVKVRLPLFPGTAQAIMRGIKDAFLKQKHPLDLDPYKVEFAFLSGKNFLAPLPLAADQVDAASFEIYYEKNPCVLVTTIDAEDPEFHSFKRMNTRIQDQEAPLINDDSDEFGDAEDDLPDIRVSKAPPRPSARPVKPKGKANNPITIDSTTDSVDPFEDNVEGPSSNESDPELLAGRCFRCCAPLPLEDGPGNRVELAHDEVCPRKDCTKLTFVSVGGSSRLSMPLVSAANFPEDLGGMHESVMPFILQKKREIAEMEEKYGAYVEEFKWDSDSHATPDRRLSHNQDQNATEGKSGTCPCGEPDSEDDMIQCEACPVVRWYHYRCANIQTQPSTRWRCVECRQSGRDFWKESPPSQGKKRQQTDSHKGHKRQRTEGPSGSSKKQIIIPHRAPVVADPPTRNRRSGRKAQAEAGTSTRASGRR</sequence>
<dbReference type="InterPro" id="IPR011011">
    <property type="entry name" value="Znf_FYVE_PHD"/>
</dbReference>
<protein>
    <submittedName>
        <fullName evidence="2">Uncharacterized protein</fullName>
    </submittedName>
</protein>
<dbReference type="SMART" id="SM00249">
    <property type="entry name" value="PHD"/>
    <property type="match status" value="1"/>
</dbReference>
<keyword evidence="3" id="KW-1185">Reference proteome</keyword>
<evidence type="ECO:0000313" key="3">
    <source>
        <dbReference type="Proteomes" id="UP000077521"/>
    </source>
</evidence>
<feature type="region of interest" description="Disordered" evidence="1">
    <location>
        <begin position="494"/>
        <end position="523"/>
    </location>
</feature>
<feature type="compositionally biased region" description="Acidic residues" evidence="1">
    <location>
        <begin position="326"/>
        <end position="338"/>
    </location>
</feature>
<dbReference type="Proteomes" id="UP000077521">
    <property type="component" value="Unassembled WGS sequence"/>
</dbReference>
<reference evidence="2" key="2">
    <citation type="journal article" date="2019" name="IMA Fungus">
        <title>Genome sequencing and comparison of five Tilletia species to identify candidate genes for the detection of regulated species infecting wheat.</title>
        <authorList>
            <person name="Nguyen H.D.T."/>
            <person name="Sultana T."/>
            <person name="Kesanakurti P."/>
            <person name="Hambleton S."/>
        </authorList>
    </citation>
    <scope>NUCLEOTIDE SEQUENCE</scope>
    <source>
        <strain evidence="2">DAOMC 236416</strain>
    </source>
</reference>
<dbReference type="InterPro" id="IPR001965">
    <property type="entry name" value="Znf_PHD"/>
</dbReference>
<feature type="compositionally biased region" description="Basic and acidic residues" evidence="1">
    <location>
        <begin position="494"/>
        <end position="504"/>
    </location>
</feature>
<dbReference type="PROSITE" id="PS50016">
    <property type="entry name" value="ZF_PHD_2"/>
    <property type="match status" value="1"/>
</dbReference>
<gene>
    <name evidence="2" type="ORF">A4X13_0g5979</name>
</gene>
<feature type="compositionally biased region" description="Polar residues" evidence="1">
    <location>
        <begin position="632"/>
        <end position="642"/>
    </location>
</feature>
<dbReference type="Gene3D" id="3.30.40.10">
    <property type="entry name" value="Zinc/RING finger domain, C3HC4 (zinc finger)"/>
    <property type="match status" value="1"/>
</dbReference>
<feature type="compositionally biased region" description="Low complexity" evidence="1">
    <location>
        <begin position="134"/>
        <end position="149"/>
    </location>
</feature>
<reference evidence="2" key="1">
    <citation type="submission" date="2016-04" db="EMBL/GenBank/DDBJ databases">
        <authorList>
            <person name="Nguyen H.D."/>
            <person name="Samba Siva P."/>
            <person name="Cullis J."/>
            <person name="Levesque C.A."/>
            <person name="Hambleton S."/>
        </authorList>
    </citation>
    <scope>NUCLEOTIDE SEQUENCE</scope>
    <source>
        <strain evidence="2">DAOMC 236416</strain>
    </source>
</reference>
<dbReference type="CDD" id="cd15489">
    <property type="entry name" value="PHD_SF"/>
    <property type="match status" value="1"/>
</dbReference>
<dbReference type="SUPFAM" id="SSF57903">
    <property type="entry name" value="FYVE/PHD zinc finger"/>
    <property type="match status" value="1"/>
</dbReference>
<evidence type="ECO:0000313" key="2">
    <source>
        <dbReference type="EMBL" id="KAE8245331.1"/>
    </source>
</evidence>
<feature type="region of interest" description="Disordered" evidence="1">
    <location>
        <begin position="113"/>
        <end position="149"/>
    </location>
</feature>
<dbReference type="AlphaFoldDB" id="A0A177TG72"/>
<evidence type="ECO:0000256" key="1">
    <source>
        <dbReference type="SAM" id="MobiDB-lite"/>
    </source>
</evidence>
<dbReference type="InterPro" id="IPR019787">
    <property type="entry name" value="Znf_PHD-finger"/>
</dbReference>
<feature type="region of interest" description="Disordered" evidence="1">
    <location>
        <begin position="567"/>
        <end position="642"/>
    </location>
</feature>
<feature type="compositionally biased region" description="Polar residues" evidence="1">
    <location>
        <begin position="505"/>
        <end position="514"/>
    </location>
</feature>
<dbReference type="InterPro" id="IPR013083">
    <property type="entry name" value="Znf_RING/FYVE/PHD"/>
</dbReference>